<gene>
    <name evidence="2" type="ORF">CVIRNUC_000364</name>
</gene>
<evidence type="ECO:0000313" key="3">
    <source>
        <dbReference type="Proteomes" id="UP001314263"/>
    </source>
</evidence>
<feature type="region of interest" description="Disordered" evidence="1">
    <location>
        <begin position="21"/>
        <end position="55"/>
    </location>
</feature>
<sequence length="123" mass="13583">MGKRQPVHKALLARIEKQGLSTDDLNTKRQANVPATPDPRGLKRAKRAEDGQGGDPSLYFMVLDVVEESGGRFNIMGKTEAEQSILVQVHDFEPYFYMGQPVFKACNTALHACMSVSATDTRT</sequence>
<evidence type="ECO:0000313" key="2">
    <source>
        <dbReference type="EMBL" id="CAK0733976.1"/>
    </source>
</evidence>
<dbReference type="AlphaFoldDB" id="A0AAV1HTK2"/>
<evidence type="ECO:0000256" key="1">
    <source>
        <dbReference type="SAM" id="MobiDB-lite"/>
    </source>
</evidence>
<keyword evidence="3" id="KW-1185">Reference proteome</keyword>
<proteinExistence type="predicted"/>
<name>A0AAV1HTK2_9CHLO</name>
<reference evidence="2 3" key="1">
    <citation type="submission" date="2023-10" db="EMBL/GenBank/DDBJ databases">
        <authorList>
            <person name="Maclean D."/>
            <person name="Macfadyen A."/>
        </authorList>
    </citation>
    <scope>NUCLEOTIDE SEQUENCE [LARGE SCALE GENOMIC DNA]</scope>
</reference>
<protein>
    <submittedName>
        <fullName evidence="2">Uncharacterized protein</fullName>
    </submittedName>
</protein>
<organism evidence="2 3">
    <name type="scientific">Coccomyxa viridis</name>
    <dbReference type="NCBI Taxonomy" id="1274662"/>
    <lineage>
        <taxon>Eukaryota</taxon>
        <taxon>Viridiplantae</taxon>
        <taxon>Chlorophyta</taxon>
        <taxon>core chlorophytes</taxon>
        <taxon>Trebouxiophyceae</taxon>
        <taxon>Trebouxiophyceae incertae sedis</taxon>
        <taxon>Coccomyxaceae</taxon>
        <taxon>Coccomyxa</taxon>
    </lineage>
</organism>
<feature type="compositionally biased region" description="Polar residues" evidence="1">
    <location>
        <begin position="21"/>
        <end position="30"/>
    </location>
</feature>
<dbReference type="Proteomes" id="UP001314263">
    <property type="component" value="Unassembled WGS sequence"/>
</dbReference>
<accession>A0AAV1HTK2</accession>
<dbReference type="EMBL" id="CAUYUE010000001">
    <property type="protein sequence ID" value="CAK0733976.1"/>
    <property type="molecule type" value="Genomic_DNA"/>
</dbReference>
<comment type="caution">
    <text evidence="2">The sequence shown here is derived from an EMBL/GenBank/DDBJ whole genome shotgun (WGS) entry which is preliminary data.</text>
</comment>
<dbReference type="Gene3D" id="3.30.342.10">
    <property type="entry name" value="DNA Polymerase, chain B, domain 1"/>
    <property type="match status" value="1"/>
</dbReference>